<comment type="subcellular location">
    <subcellularLocation>
        <location evidence="1">Endoplasmic reticulum membrane</location>
        <topology evidence="1">Multi-pass membrane protein</topology>
    </subcellularLocation>
</comment>
<keyword evidence="18" id="KW-1185">Reference proteome</keyword>
<dbReference type="EC" id="2.3.1.20" evidence="5"/>
<keyword evidence="7" id="KW-0808">Transferase</keyword>
<reference evidence="17 18" key="1">
    <citation type="submission" date="2016-09" db="EMBL/GenBank/DDBJ databases">
        <title>Extensive genetic diversity and differential bi-allelic expression allows diatom success in the polar Southern Ocean.</title>
        <authorList>
            <consortium name="DOE Joint Genome Institute"/>
            <person name="Mock T."/>
            <person name="Otillar R.P."/>
            <person name="Strauss J."/>
            <person name="Dupont C."/>
            <person name="Frickenhaus S."/>
            <person name="Maumus F."/>
            <person name="Mcmullan M."/>
            <person name="Sanges R."/>
            <person name="Schmutz J."/>
            <person name="Toseland A."/>
            <person name="Valas R."/>
            <person name="Veluchamy A."/>
            <person name="Ward B.J."/>
            <person name="Allen A."/>
            <person name="Barry K."/>
            <person name="Falciatore A."/>
            <person name="Ferrante M."/>
            <person name="Fortunato A.E."/>
            <person name="Gloeckner G."/>
            <person name="Gruber A."/>
            <person name="Hipkin R."/>
            <person name="Janech M."/>
            <person name="Kroth P."/>
            <person name="Leese F."/>
            <person name="Lindquist E."/>
            <person name="Lyon B.R."/>
            <person name="Martin J."/>
            <person name="Mayer C."/>
            <person name="Parker M."/>
            <person name="Quesneville H."/>
            <person name="Raymond J."/>
            <person name="Uhlig C."/>
            <person name="Valentin K.U."/>
            <person name="Worden A.Z."/>
            <person name="Armbrust E.V."/>
            <person name="Bowler C."/>
            <person name="Green B."/>
            <person name="Moulton V."/>
            <person name="Van Oosterhout C."/>
            <person name="Grigoriev I."/>
        </authorList>
    </citation>
    <scope>NUCLEOTIDE SEQUENCE [LARGE SCALE GENOMIC DNA]</scope>
    <source>
        <strain evidence="17 18">CCMP1102</strain>
    </source>
</reference>
<evidence type="ECO:0000313" key="17">
    <source>
        <dbReference type="EMBL" id="OEU23401.1"/>
    </source>
</evidence>
<evidence type="ECO:0000256" key="13">
    <source>
        <dbReference type="ARBA" id="ARBA00023136"/>
    </source>
</evidence>
<dbReference type="AlphaFoldDB" id="A0A1E7FZ15"/>
<name>A0A1E7FZ15_9STRA</name>
<evidence type="ECO:0000256" key="10">
    <source>
        <dbReference type="ARBA" id="ARBA00022824"/>
    </source>
</evidence>
<feature type="region of interest" description="Disordered" evidence="15">
    <location>
        <begin position="108"/>
        <end position="157"/>
    </location>
</feature>
<feature type="transmembrane region" description="Helical" evidence="16">
    <location>
        <begin position="73"/>
        <end position="94"/>
    </location>
</feature>
<keyword evidence="6" id="KW-0444">Lipid biosynthesis</keyword>
<dbReference type="OrthoDB" id="264532at2759"/>
<accession>A0A1E7FZ15</accession>
<protein>
    <recommendedName>
        <fullName evidence="5">diacylglycerol O-acyltransferase</fullName>
        <ecNumber evidence="5">2.3.1.20</ecNumber>
    </recommendedName>
</protein>
<evidence type="ECO:0000256" key="11">
    <source>
        <dbReference type="ARBA" id="ARBA00022989"/>
    </source>
</evidence>
<comment type="similarity">
    <text evidence="4">Belongs to the diacylglycerol acyltransferase family.</text>
</comment>
<keyword evidence="10" id="KW-0256">Endoplasmic reticulum</keyword>
<keyword evidence="8 16" id="KW-0812">Transmembrane</keyword>
<evidence type="ECO:0000256" key="5">
    <source>
        <dbReference type="ARBA" id="ARBA00013244"/>
    </source>
</evidence>
<sequence length="663" mass="75406">MPSTSNNDQLFEGLGQGTKEKFNVILDSFLNFVSSSFDNFAPQSRWELLFMKSKVFAKHWLPELSYLLDHGSWTLSELILLILILLLTCSWYTIRADRIKNTEEFIHGQQDEEQKQKQKQKKQRGEKDTAAMTKKDNANDPNNDKEEKSSSWRPSLPSFESSTTSILNQLTSSLSNVSTIPNIRSLGFSTGTSWERRLQTISMFSCSLAFVMPGSLLCWMTVLHFSVLLPFHVFFVPNDSTDNNDYDYDILPSWYKLKTATICVSIWIYMIHAFLIDTSPITGSRVAWLRNGFVGKLNMNWNWNWWNYACDYLPVVLVKTAELPPTQTVRIGNKVFTTPMKYVLGYHPHGIISVGAFCSFATDSVRTLDLSKESKSKEEETDDATTATTTTKQQRSLRPSALSLLELEGKEKENKQIQSSSSSSNQNNNNNNQQRGFSTLYPNLDRRLVTLPINFTIPFLRDYFLGLGAIDSKKETFRNYLNLDLPIGSTSSSMNSTCKTNPNEGRAMIVVVGGAAESMIAHSNRMELVLQKRRGFVREAIMANANLVPVLGFDTFGIAVPLFTGRSLFFKSLGIMPRRSPVVVVVGRPIPPPTFKQLDGISNKKFHPLIDKTTDEPINNHGKILIEWHTKYVHELEELYNKYKDAKWNQPGKKRQQSMRIVR</sequence>
<keyword evidence="9" id="KW-0319">Glycerol metabolism</keyword>
<comment type="pathway">
    <text evidence="3">Lipid metabolism.</text>
</comment>
<proteinExistence type="inferred from homology"/>
<dbReference type="GO" id="GO:0008374">
    <property type="term" value="F:O-acyltransferase activity"/>
    <property type="evidence" value="ECO:0007669"/>
    <property type="project" value="InterPro"/>
</dbReference>
<evidence type="ECO:0000256" key="12">
    <source>
        <dbReference type="ARBA" id="ARBA00023098"/>
    </source>
</evidence>
<keyword evidence="12" id="KW-0443">Lipid metabolism</keyword>
<evidence type="ECO:0000256" key="2">
    <source>
        <dbReference type="ARBA" id="ARBA00004771"/>
    </source>
</evidence>
<evidence type="ECO:0000256" key="4">
    <source>
        <dbReference type="ARBA" id="ARBA00005420"/>
    </source>
</evidence>
<feature type="transmembrane region" description="Helical" evidence="16">
    <location>
        <begin position="255"/>
        <end position="275"/>
    </location>
</feature>
<evidence type="ECO:0000256" key="14">
    <source>
        <dbReference type="ARBA" id="ARBA00023315"/>
    </source>
</evidence>
<dbReference type="GO" id="GO:0006629">
    <property type="term" value="P:lipid metabolic process"/>
    <property type="evidence" value="ECO:0007669"/>
    <property type="project" value="UniProtKB-KW"/>
</dbReference>
<dbReference type="InterPro" id="IPR007130">
    <property type="entry name" value="DAGAT"/>
</dbReference>
<dbReference type="Proteomes" id="UP000095751">
    <property type="component" value="Unassembled WGS sequence"/>
</dbReference>
<dbReference type="InParanoid" id="A0A1E7FZ15"/>
<feature type="compositionally biased region" description="Low complexity" evidence="15">
    <location>
        <begin position="418"/>
        <end position="434"/>
    </location>
</feature>
<dbReference type="Pfam" id="PF03982">
    <property type="entry name" value="DAGAT"/>
    <property type="match status" value="3"/>
</dbReference>
<evidence type="ECO:0000256" key="7">
    <source>
        <dbReference type="ARBA" id="ARBA00022679"/>
    </source>
</evidence>
<keyword evidence="11 16" id="KW-1133">Transmembrane helix</keyword>
<evidence type="ECO:0000256" key="1">
    <source>
        <dbReference type="ARBA" id="ARBA00004477"/>
    </source>
</evidence>
<feature type="compositionally biased region" description="Basic and acidic residues" evidence="15">
    <location>
        <begin position="123"/>
        <end position="150"/>
    </location>
</feature>
<feature type="region of interest" description="Disordered" evidence="15">
    <location>
        <begin position="371"/>
        <end position="397"/>
    </location>
</feature>
<evidence type="ECO:0000256" key="6">
    <source>
        <dbReference type="ARBA" id="ARBA00022516"/>
    </source>
</evidence>
<dbReference type="PANTHER" id="PTHR12317">
    <property type="entry name" value="DIACYLGLYCEROL O-ACYLTRANSFERASE"/>
    <property type="match status" value="1"/>
</dbReference>
<feature type="transmembrane region" description="Helical" evidence="16">
    <location>
        <begin position="206"/>
        <end position="235"/>
    </location>
</feature>
<keyword evidence="14" id="KW-0012">Acyltransferase</keyword>
<dbReference type="GO" id="GO:0005789">
    <property type="term" value="C:endoplasmic reticulum membrane"/>
    <property type="evidence" value="ECO:0007669"/>
    <property type="project" value="UniProtKB-SubCell"/>
</dbReference>
<evidence type="ECO:0000256" key="8">
    <source>
        <dbReference type="ARBA" id="ARBA00022692"/>
    </source>
</evidence>
<comment type="pathway">
    <text evidence="2">Glycerolipid metabolism; triacylglycerol biosynthesis.</text>
</comment>
<evidence type="ECO:0000256" key="3">
    <source>
        <dbReference type="ARBA" id="ARBA00005189"/>
    </source>
</evidence>
<gene>
    <name evidence="17" type="ORF">FRACYDRAFT_233574</name>
</gene>
<evidence type="ECO:0000313" key="18">
    <source>
        <dbReference type="Proteomes" id="UP000095751"/>
    </source>
</evidence>
<evidence type="ECO:0000256" key="9">
    <source>
        <dbReference type="ARBA" id="ARBA00022798"/>
    </source>
</evidence>
<dbReference type="EMBL" id="KV784353">
    <property type="protein sequence ID" value="OEU23401.1"/>
    <property type="molecule type" value="Genomic_DNA"/>
</dbReference>
<feature type="region of interest" description="Disordered" evidence="15">
    <location>
        <begin position="412"/>
        <end position="438"/>
    </location>
</feature>
<organism evidence="17 18">
    <name type="scientific">Fragilariopsis cylindrus CCMP1102</name>
    <dbReference type="NCBI Taxonomy" id="635003"/>
    <lineage>
        <taxon>Eukaryota</taxon>
        <taxon>Sar</taxon>
        <taxon>Stramenopiles</taxon>
        <taxon>Ochrophyta</taxon>
        <taxon>Bacillariophyta</taxon>
        <taxon>Bacillariophyceae</taxon>
        <taxon>Bacillariophycidae</taxon>
        <taxon>Bacillariales</taxon>
        <taxon>Bacillariaceae</taxon>
        <taxon>Fragilariopsis</taxon>
    </lineage>
</organism>
<dbReference type="PANTHER" id="PTHR12317:SF0">
    <property type="entry name" value="ACYLTRANSFERASE"/>
    <property type="match status" value="1"/>
</dbReference>
<evidence type="ECO:0000256" key="15">
    <source>
        <dbReference type="SAM" id="MobiDB-lite"/>
    </source>
</evidence>
<keyword evidence="13 16" id="KW-0472">Membrane</keyword>
<dbReference type="KEGG" id="fcy:FRACYDRAFT_233574"/>
<evidence type="ECO:0000256" key="16">
    <source>
        <dbReference type="SAM" id="Phobius"/>
    </source>
</evidence>